<dbReference type="Proteomes" id="UP001589838">
    <property type="component" value="Unassembled WGS sequence"/>
</dbReference>
<organism evidence="3 4">
    <name type="scientific">Halalkalibacter kiskunsagensis</name>
    <dbReference type="NCBI Taxonomy" id="1548599"/>
    <lineage>
        <taxon>Bacteria</taxon>
        <taxon>Bacillati</taxon>
        <taxon>Bacillota</taxon>
        <taxon>Bacilli</taxon>
        <taxon>Bacillales</taxon>
        <taxon>Bacillaceae</taxon>
        <taxon>Halalkalibacter</taxon>
    </lineage>
</organism>
<name>A0ABV6KIP0_9BACI</name>
<protein>
    <submittedName>
        <fullName evidence="3">DUF262 domain-containing protein</fullName>
    </submittedName>
</protein>
<accession>A0ABV6KIP0</accession>
<dbReference type="Pfam" id="PF07510">
    <property type="entry name" value="GmrSD_C"/>
    <property type="match status" value="1"/>
</dbReference>
<dbReference type="InterPro" id="IPR004919">
    <property type="entry name" value="GmrSD_N"/>
</dbReference>
<feature type="domain" description="GmrSD restriction endonucleases C-terminal" evidence="2">
    <location>
        <begin position="414"/>
        <end position="547"/>
    </location>
</feature>
<dbReference type="EMBL" id="JBHLUX010000037">
    <property type="protein sequence ID" value="MFC0471883.1"/>
    <property type="molecule type" value="Genomic_DNA"/>
</dbReference>
<evidence type="ECO:0000313" key="4">
    <source>
        <dbReference type="Proteomes" id="UP001589838"/>
    </source>
</evidence>
<evidence type="ECO:0000259" key="1">
    <source>
        <dbReference type="Pfam" id="PF03235"/>
    </source>
</evidence>
<sequence length="692" mass="81148">MEAIGSNILKFLESANHQFVIPVYQRTYKWTRLNCKKLLSDVINAGFPQNKTHFLGSIVYITDEHYQATQVNKLTIIDGQQRLTTISLLLMAMVKYLKENPKKYKTTPTKLLKKYLVIDEDETNRPEDFLSKLDLTKHDKDFYDRLVKELPITNNNQNIYNNFDYFYNEIKNKELNIDSLFEGIGKLLIVSVSLIRTKDDPQLIFESLNSTGVKLEQADLIRNFLLMDLVDNFQKEIYNSYWYPMEQSLKETLSDFIRDYLIIKLKKYPNKNNVYDEFKKFFYVTYNRTNKSVEELVKDMYYYSTLYEKIVHKKEANPNINSHLIDFIKLDVKVVYPFILELYVDYDNGSLTEAAFIYILKLLESCIVRRVIVGLPPNSLSKITTSLIKDNSTKDHITSVERILANKRGVQRFPNDDEFKASFLSKDIYTLKLCKYLLDKLINTDNKVILNIEEFSIEHILPQTNNLSAKWVNALGNNWEQVHNKYLHTIGNLTLTRFNGEMGNKFFTEKRDMNKGFRDSPCRLNSDLINLDTWNEEEILKRANRLYALAKNIWIFPQVQTIEENYNMILDFDDEWKEVKPKYFSFMDEKHLVRSMTDLYVSVLSEIYKLDPELFMEAINSPDLIGINYVSKNPTGASHQLLDTGYYINTSSNNDTKKKYLNSLIKAIGLTEDDLIIYLSDLKEDGTINLFT</sequence>
<evidence type="ECO:0000259" key="2">
    <source>
        <dbReference type="Pfam" id="PF07510"/>
    </source>
</evidence>
<dbReference type="RefSeq" id="WP_335961751.1">
    <property type="nucleotide sequence ID" value="NZ_JAXBLX010000020.1"/>
</dbReference>
<proteinExistence type="predicted"/>
<evidence type="ECO:0000313" key="3">
    <source>
        <dbReference type="EMBL" id="MFC0471883.1"/>
    </source>
</evidence>
<comment type="caution">
    <text evidence="3">The sequence shown here is derived from an EMBL/GenBank/DDBJ whole genome shotgun (WGS) entry which is preliminary data.</text>
</comment>
<dbReference type="PANTHER" id="PTHR35149">
    <property type="entry name" value="SLL5132 PROTEIN"/>
    <property type="match status" value="1"/>
</dbReference>
<reference evidence="3 4" key="1">
    <citation type="submission" date="2024-09" db="EMBL/GenBank/DDBJ databases">
        <authorList>
            <person name="Sun Q."/>
            <person name="Mori K."/>
        </authorList>
    </citation>
    <scope>NUCLEOTIDE SEQUENCE [LARGE SCALE GENOMIC DNA]</scope>
    <source>
        <strain evidence="3 4">NCAIM B.02610</strain>
    </source>
</reference>
<gene>
    <name evidence="3" type="ORF">ACFFHM_15610</name>
</gene>
<dbReference type="InterPro" id="IPR011089">
    <property type="entry name" value="GmrSD_C"/>
</dbReference>
<dbReference type="Pfam" id="PF03235">
    <property type="entry name" value="GmrSD_N"/>
    <property type="match status" value="1"/>
</dbReference>
<keyword evidence="4" id="KW-1185">Reference proteome</keyword>
<feature type="domain" description="GmrSD restriction endonucleases N-terminal" evidence="1">
    <location>
        <begin position="10"/>
        <end position="226"/>
    </location>
</feature>
<dbReference type="PANTHER" id="PTHR35149:SF2">
    <property type="entry name" value="DUF262 DOMAIN-CONTAINING PROTEIN"/>
    <property type="match status" value="1"/>
</dbReference>